<dbReference type="InterPro" id="IPR000172">
    <property type="entry name" value="GMC_OxRdtase_N"/>
</dbReference>
<dbReference type="AlphaFoldDB" id="A0A1W9ZW38"/>
<dbReference type="InterPro" id="IPR012132">
    <property type="entry name" value="GMC_OxRdtase"/>
</dbReference>
<comment type="caution">
    <text evidence="8">The sequence shown here is derived from an EMBL/GenBank/DDBJ whole genome shotgun (WGS) entry which is preliminary data.</text>
</comment>
<dbReference type="InterPro" id="IPR007867">
    <property type="entry name" value="GMC_OxRtase_C"/>
</dbReference>
<feature type="binding site" evidence="5">
    <location>
        <position position="192"/>
    </location>
    <ligand>
        <name>FAD</name>
        <dbReference type="ChEBI" id="CHEBI:57692"/>
    </ligand>
</feature>
<dbReference type="GO" id="GO:0050660">
    <property type="term" value="F:flavin adenine dinucleotide binding"/>
    <property type="evidence" value="ECO:0007669"/>
    <property type="project" value="InterPro"/>
</dbReference>
<evidence type="ECO:0000313" key="9">
    <source>
        <dbReference type="Proteomes" id="UP000192284"/>
    </source>
</evidence>
<dbReference type="Pfam" id="PF05199">
    <property type="entry name" value="GMC_oxred_C"/>
    <property type="match status" value="1"/>
</dbReference>
<evidence type="ECO:0000256" key="6">
    <source>
        <dbReference type="SAM" id="MobiDB-lite"/>
    </source>
</evidence>
<feature type="domain" description="Glucose-methanol-choline oxidoreductase N-terminal" evidence="7">
    <location>
        <begin position="227"/>
        <end position="241"/>
    </location>
</feature>
<accession>A0A1W9ZW38</accession>
<organism evidence="8 9">
    <name type="scientific">Mycobacterium angelicum</name>
    <dbReference type="NCBI Taxonomy" id="470074"/>
    <lineage>
        <taxon>Bacteria</taxon>
        <taxon>Bacillati</taxon>
        <taxon>Actinomycetota</taxon>
        <taxon>Actinomycetes</taxon>
        <taxon>Mycobacteriales</taxon>
        <taxon>Mycobacteriaceae</taxon>
        <taxon>Mycobacterium</taxon>
    </lineage>
</organism>
<feature type="region of interest" description="Disordered" evidence="6">
    <location>
        <begin position="498"/>
        <end position="526"/>
    </location>
</feature>
<evidence type="ECO:0000256" key="2">
    <source>
        <dbReference type="ARBA" id="ARBA00010790"/>
    </source>
</evidence>
<dbReference type="SUPFAM" id="SSF51905">
    <property type="entry name" value="FAD/NAD(P)-binding domain"/>
    <property type="match status" value="1"/>
</dbReference>
<dbReference type="PIRSF" id="PIRSF000137">
    <property type="entry name" value="Alcohol_oxidase"/>
    <property type="match status" value="1"/>
</dbReference>
<dbReference type="Pfam" id="PF00732">
    <property type="entry name" value="GMC_oxred_N"/>
    <property type="match status" value="1"/>
</dbReference>
<keyword evidence="3" id="KW-0285">Flavoprotein</keyword>
<dbReference type="EMBL" id="MVHE01000013">
    <property type="protein sequence ID" value="ORA21746.1"/>
    <property type="molecule type" value="Genomic_DNA"/>
</dbReference>
<evidence type="ECO:0000256" key="4">
    <source>
        <dbReference type="ARBA" id="ARBA00022827"/>
    </source>
</evidence>
<sequence length="526" mass="56261">MVGAGSAGCAVAGRLATESAASVLLIEAGGSDRRLMIRAPLFAPMQYGTSLDWAYETEPESGCADRCIPQPRGRVLGGCSAMNSMFWVKGSNLDYDRWELPGWGWNDVAPVFARIEEGPMHITRSPYPDDLSHRFVASARAAGIAANDDVSGPDLDGAAITPVNIHKGQRWSAARGYLRHQSNLTVITKALVDRVIIRNGRAVGIQYRRRGHMHQAFANHEIVLSAGAFGTPQLLQMSGIGPADHLRRVGVTTLVDSPRVGQGLTDHPLTWAVWSLAPGYVGLADVANPKWLLQWLLRRTGKLTSNGGEALAHIRSTADLTACDVQLIFTPADARAEPRGGRFAPALSVGHSYWTPKSRGSVLIRSSNPAVPPAIRMNQFTEREDVEALVRAVERTREIIATEPIASTVERELVPGRSGDIETYIRNTAKTTAHPACSVAMGGDPDSPLDAELRVRGVDNLRVADASALPQIPRANTNAPSIMIGERCADFLLADTGRTQSTSKVPPTKASQAPAGSSAASASSIE</sequence>
<keyword evidence="4 5" id="KW-0274">FAD</keyword>
<comment type="cofactor">
    <cofactor evidence="1 5">
        <name>FAD</name>
        <dbReference type="ChEBI" id="CHEBI:57692"/>
    </cofactor>
</comment>
<evidence type="ECO:0000256" key="3">
    <source>
        <dbReference type="ARBA" id="ARBA00022630"/>
    </source>
</evidence>
<evidence type="ECO:0000256" key="5">
    <source>
        <dbReference type="PIRSR" id="PIRSR000137-2"/>
    </source>
</evidence>
<dbReference type="Gene3D" id="3.30.560.10">
    <property type="entry name" value="Glucose Oxidase, domain 3"/>
    <property type="match status" value="1"/>
</dbReference>
<evidence type="ECO:0000256" key="1">
    <source>
        <dbReference type="ARBA" id="ARBA00001974"/>
    </source>
</evidence>
<feature type="binding site" evidence="5">
    <location>
        <position position="75"/>
    </location>
    <ligand>
        <name>FAD</name>
        <dbReference type="ChEBI" id="CHEBI:57692"/>
    </ligand>
</feature>
<dbReference type="PROSITE" id="PS00624">
    <property type="entry name" value="GMC_OXRED_2"/>
    <property type="match status" value="1"/>
</dbReference>
<dbReference type="Proteomes" id="UP000192284">
    <property type="component" value="Unassembled WGS sequence"/>
</dbReference>
<dbReference type="Gene3D" id="3.50.50.60">
    <property type="entry name" value="FAD/NAD(P)-binding domain"/>
    <property type="match status" value="1"/>
</dbReference>
<keyword evidence="9" id="KW-1185">Reference proteome</keyword>
<gene>
    <name evidence="8" type="ORF">BST12_11260</name>
</gene>
<evidence type="ECO:0000259" key="7">
    <source>
        <dbReference type="PROSITE" id="PS00624"/>
    </source>
</evidence>
<dbReference type="PANTHER" id="PTHR11552">
    <property type="entry name" value="GLUCOSE-METHANOL-CHOLINE GMC OXIDOREDUCTASE"/>
    <property type="match status" value="1"/>
</dbReference>
<reference evidence="8 9" key="1">
    <citation type="submission" date="2017-02" db="EMBL/GenBank/DDBJ databases">
        <title>The new phylogeny of genus Mycobacterium.</title>
        <authorList>
            <person name="Tortoli E."/>
            <person name="Trovato A."/>
            <person name="Cirillo D.M."/>
        </authorList>
    </citation>
    <scope>NUCLEOTIDE SEQUENCE [LARGE SCALE GENOMIC DNA]</scope>
    <source>
        <strain evidence="8 9">DSM 45057</strain>
    </source>
</reference>
<comment type="similarity">
    <text evidence="2">Belongs to the GMC oxidoreductase family.</text>
</comment>
<dbReference type="GO" id="GO:0016614">
    <property type="term" value="F:oxidoreductase activity, acting on CH-OH group of donors"/>
    <property type="evidence" value="ECO:0007669"/>
    <property type="project" value="InterPro"/>
</dbReference>
<dbReference type="InterPro" id="IPR036188">
    <property type="entry name" value="FAD/NAD-bd_sf"/>
</dbReference>
<protein>
    <submittedName>
        <fullName evidence="8">Oxidoreductase</fullName>
    </submittedName>
</protein>
<feature type="compositionally biased region" description="Low complexity" evidence="6">
    <location>
        <begin position="510"/>
        <end position="526"/>
    </location>
</feature>
<evidence type="ECO:0000313" key="8">
    <source>
        <dbReference type="EMBL" id="ORA21746.1"/>
    </source>
</evidence>
<dbReference type="PANTHER" id="PTHR11552:SF147">
    <property type="entry name" value="CHOLINE DEHYDROGENASE, MITOCHONDRIAL"/>
    <property type="match status" value="1"/>
</dbReference>
<proteinExistence type="inferred from homology"/>
<dbReference type="SUPFAM" id="SSF54373">
    <property type="entry name" value="FAD-linked reductases, C-terminal domain"/>
    <property type="match status" value="1"/>
</dbReference>
<name>A0A1W9ZW38_MYCAN</name>